<evidence type="ECO:0000256" key="3">
    <source>
        <dbReference type="ARBA" id="ARBA00022692"/>
    </source>
</evidence>
<evidence type="ECO:0000256" key="1">
    <source>
        <dbReference type="ARBA" id="ARBA00004651"/>
    </source>
</evidence>
<feature type="compositionally biased region" description="Basic and acidic residues" evidence="6">
    <location>
        <begin position="1"/>
        <end position="18"/>
    </location>
</feature>
<evidence type="ECO:0000256" key="7">
    <source>
        <dbReference type="SAM" id="Phobius"/>
    </source>
</evidence>
<evidence type="ECO:0000256" key="5">
    <source>
        <dbReference type="ARBA" id="ARBA00023136"/>
    </source>
</evidence>
<evidence type="ECO:0000256" key="4">
    <source>
        <dbReference type="ARBA" id="ARBA00022989"/>
    </source>
</evidence>
<dbReference type="InterPro" id="IPR017039">
    <property type="entry name" value="Virul_fac_BrkB"/>
</dbReference>
<dbReference type="Pfam" id="PF03631">
    <property type="entry name" value="Virul_fac_BrkB"/>
    <property type="match status" value="1"/>
</dbReference>
<comment type="caution">
    <text evidence="8">The sequence shown here is derived from an EMBL/GenBank/DDBJ whole genome shotgun (WGS) entry which is preliminary data.</text>
</comment>
<feature type="transmembrane region" description="Helical" evidence="7">
    <location>
        <begin position="131"/>
        <end position="151"/>
    </location>
</feature>
<evidence type="ECO:0000313" key="8">
    <source>
        <dbReference type="EMBL" id="GIJ62504.1"/>
    </source>
</evidence>
<dbReference type="AlphaFoldDB" id="A0A8J3ZEI7"/>
<keyword evidence="2" id="KW-1003">Cell membrane</keyword>
<dbReference type="RefSeq" id="WP_204008186.1">
    <property type="nucleotide sequence ID" value="NZ_BOPG01000078.1"/>
</dbReference>
<feature type="region of interest" description="Disordered" evidence="6">
    <location>
        <begin position="1"/>
        <end position="27"/>
    </location>
</feature>
<comment type="subcellular location">
    <subcellularLocation>
        <location evidence="1">Cell membrane</location>
        <topology evidence="1">Multi-pass membrane protein</topology>
    </subcellularLocation>
</comment>
<feature type="transmembrane region" description="Helical" evidence="7">
    <location>
        <begin position="73"/>
        <end position="96"/>
    </location>
</feature>
<reference evidence="8" key="1">
    <citation type="submission" date="2021-01" db="EMBL/GenBank/DDBJ databases">
        <title>Whole genome shotgun sequence of Virgisporangium aurantiacum NBRC 16421.</title>
        <authorList>
            <person name="Komaki H."/>
            <person name="Tamura T."/>
        </authorList>
    </citation>
    <scope>NUCLEOTIDE SEQUENCE</scope>
    <source>
        <strain evidence="8">NBRC 16421</strain>
    </source>
</reference>
<evidence type="ECO:0000256" key="6">
    <source>
        <dbReference type="SAM" id="MobiDB-lite"/>
    </source>
</evidence>
<feature type="transmembrane region" description="Helical" evidence="7">
    <location>
        <begin position="207"/>
        <end position="226"/>
    </location>
</feature>
<feature type="transmembrane region" description="Helical" evidence="7">
    <location>
        <begin position="268"/>
        <end position="294"/>
    </location>
</feature>
<dbReference type="Proteomes" id="UP000612585">
    <property type="component" value="Unassembled WGS sequence"/>
</dbReference>
<feature type="transmembrane region" description="Helical" evidence="7">
    <location>
        <begin position="172"/>
        <end position="195"/>
    </location>
</feature>
<sequence length="321" mass="34114">MTVEHDPPAVPHDPDPRPTADVAPAPERRFSGLRERLTRIGGARGASSISRVRSSLPVRCLRRFGAINGRDRALVMGGQAFTAIIPLLIVLSAAVAGQGPTAIADRVANRFHVSGPSAQAIRTLFERPPGATGTLTVAGLVVLVFSVLSLTRSLQRTYEAAWQLPAMGVRGTLNAVTAIGLLISSLLVLSLLVGLLRQAPAGSVLGFVLRVVVNTAVWLLLQRLLLSRRIPIRRLLPGSFVIAAGSAVLTLYSALWMPRLIENNSERYGIIGITFAMLTWLILIGFLMVAAAVLSAELGGARTVERGVPQPDDPDAEAVRG</sequence>
<protein>
    <recommendedName>
        <fullName evidence="10">YihY family inner membrane protein</fullName>
    </recommendedName>
</protein>
<accession>A0A8J3ZEI7</accession>
<dbReference type="GO" id="GO:0005886">
    <property type="term" value="C:plasma membrane"/>
    <property type="evidence" value="ECO:0007669"/>
    <property type="project" value="UniProtKB-SubCell"/>
</dbReference>
<keyword evidence="9" id="KW-1185">Reference proteome</keyword>
<keyword evidence="4 7" id="KW-1133">Transmembrane helix</keyword>
<gene>
    <name evidence="8" type="ORF">Vau01_100200</name>
</gene>
<name>A0A8J3ZEI7_9ACTN</name>
<feature type="transmembrane region" description="Helical" evidence="7">
    <location>
        <begin position="238"/>
        <end position="256"/>
    </location>
</feature>
<evidence type="ECO:0008006" key="10">
    <source>
        <dbReference type="Google" id="ProtNLM"/>
    </source>
</evidence>
<proteinExistence type="predicted"/>
<keyword evidence="3 7" id="KW-0812">Transmembrane</keyword>
<dbReference type="EMBL" id="BOPG01000078">
    <property type="protein sequence ID" value="GIJ62504.1"/>
    <property type="molecule type" value="Genomic_DNA"/>
</dbReference>
<organism evidence="8 9">
    <name type="scientific">Virgisporangium aurantiacum</name>
    <dbReference type="NCBI Taxonomy" id="175570"/>
    <lineage>
        <taxon>Bacteria</taxon>
        <taxon>Bacillati</taxon>
        <taxon>Actinomycetota</taxon>
        <taxon>Actinomycetes</taxon>
        <taxon>Micromonosporales</taxon>
        <taxon>Micromonosporaceae</taxon>
        <taxon>Virgisporangium</taxon>
    </lineage>
</organism>
<keyword evidence="5 7" id="KW-0472">Membrane</keyword>
<evidence type="ECO:0000313" key="9">
    <source>
        <dbReference type="Proteomes" id="UP000612585"/>
    </source>
</evidence>
<evidence type="ECO:0000256" key="2">
    <source>
        <dbReference type="ARBA" id="ARBA00022475"/>
    </source>
</evidence>